<dbReference type="InterPro" id="IPR001647">
    <property type="entry name" value="HTH_TetR"/>
</dbReference>
<feature type="domain" description="HTH tetR-type" evidence="5">
    <location>
        <begin position="7"/>
        <end position="67"/>
    </location>
</feature>
<evidence type="ECO:0000256" key="3">
    <source>
        <dbReference type="ARBA" id="ARBA00023163"/>
    </source>
</evidence>
<protein>
    <submittedName>
        <fullName evidence="6">AcrR family transcriptional regulator</fullName>
    </submittedName>
</protein>
<evidence type="ECO:0000256" key="4">
    <source>
        <dbReference type="PROSITE-ProRule" id="PRU00335"/>
    </source>
</evidence>
<dbReference type="EMBL" id="JAUSQU010000001">
    <property type="protein sequence ID" value="MDP9842928.1"/>
    <property type="molecule type" value="Genomic_DNA"/>
</dbReference>
<proteinExistence type="predicted"/>
<keyword evidence="3" id="KW-0804">Transcription</keyword>
<feature type="DNA-binding region" description="H-T-H motif" evidence="4">
    <location>
        <begin position="30"/>
        <end position="49"/>
    </location>
</feature>
<dbReference type="SUPFAM" id="SSF46689">
    <property type="entry name" value="Homeodomain-like"/>
    <property type="match status" value="1"/>
</dbReference>
<dbReference type="PROSITE" id="PS50977">
    <property type="entry name" value="HTH_TETR_2"/>
    <property type="match status" value="1"/>
</dbReference>
<evidence type="ECO:0000313" key="7">
    <source>
        <dbReference type="Proteomes" id="UP001225356"/>
    </source>
</evidence>
<evidence type="ECO:0000256" key="2">
    <source>
        <dbReference type="ARBA" id="ARBA00023125"/>
    </source>
</evidence>
<dbReference type="InterPro" id="IPR036271">
    <property type="entry name" value="Tet_transcr_reg_TetR-rel_C_sf"/>
</dbReference>
<dbReference type="Pfam" id="PF00440">
    <property type="entry name" value="TetR_N"/>
    <property type="match status" value="1"/>
</dbReference>
<evidence type="ECO:0000259" key="5">
    <source>
        <dbReference type="PROSITE" id="PS50977"/>
    </source>
</evidence>
<dbReference type="PANTHER" id="PTHR30055:SF238">
    <property type="entry name" value="MYCOFACTOCIN BIOSYNTHESIS TRANSCRIPTIONAL REGULATOR MFTR-RELATED"/>
    <property type="match status" value="1"/>
</dbReference>
<gene>
    <name evidence="6" type="ORF">J2853_002139</name>
</gene>
<keyword evidence="7" id="KW-1185">Reference proteome</keyword>
<dbReference type="SUPFAM" id="SSF48498">
    <property type="entry name" value="Tetracyclin repressor-like, C-terminal domain"/>
    <property type="match status" value="1"/>
</dbReference>
<keyword evidence="2 4" id="KW-0238">DNA-binding</keyword>
<dbReference type="RefSeq" id="WP_307556794.1">
    <property type="nucleotide sequence ID" value="NZ_JAUSQU010000001.1"/>
</dbReference>
<sequence length="202" mass="21753">MAGRPRTISEERVMVALATAVGQVGPSRLTLADVAKEAGVSTGVLVGRYGSKRDLLLGFVRWGLSEEAFIRPMRAAFESATDPVEGLIRAVVRSAGPDLGPEEFANHLAFLHLELADGEFRALLGEHDAAVRAELAGYLRSAMASGHVMTGADVDALAAAVDSIRNGTQITWAMTRSQPLAEALRRDLSTLLDPYRRNKEER</sequence>
<accession>A0ABT9Q9C5</accession>
<dbReference type="InterPro" id="IPR050109">
    <property type="entry name" value="HTH-type_TetR-like_transc_reg"/>
</dbReference>
<keyword evidence="1" id="KW-0805">Transcription regulation</keyword>
<dbReference type="PANTHER" id="PTHR30055">
    <property type="entry name" value="HTH-TYPE TRANSCRIPTIONAL REGULATOR RUTR"/>
    <property type="match status" value="1"/>
</dbReference>
<evidence type="ECO:0000256" key="1">
    <source>
        <dbReference type="ARBA" id="ARBA00023015"/>
    </source>
</evidence>
<dbReference type="InterPro" id="IPR009057">
    <property type="entry name" value="Homeodomain-like_sf"/>
</dbReference>
<evidence type="ECO:0000313" key="6">
    <source>
        <dbReference type="EMBL" id="MDP9842928.1"/>
    </source>
</evidence>
<comment type="caution">
    <text evidence="6">The sequence shown here is derived from an EMBL/GenBank/DDBJ whole genome shotgun (WGS) entry which is preliminary data.</text>
</comment>
<dbReference type="Gene3D" id="1.10.357.10">
    <property type="entry name" value="Tetracycline Repressor, domain 2"/>
    <property type="match status" value="1"/>
</dbReference>
<reference evidence="6 7" key="1">
    <citation type="submission" date="2023-07" db="EMBL/GenBank/DDBJ databases">
        <title>Sequencing the genomes of 1000 actinobacteria strains.</title>
        <authorList>
            <person name="Klenk H.-P."/>
        </authorList>
    </citation>
    <scope>NUCLEOTIDE SEQUENCE [LARGE SCALE GENOMIC DNA]</scope>
    <source>
        <strain evidence="6 7">DSM 46740</strain>
    </source>
</reference>
<dbReference type="Proteomes" id="UP001225356">
    <property type="component" value="Unassembled WGS sequence"/>
</dbReference>
<organism evidence="6 7">
    <name type="scientific">Streptosporangium lutulentum</name>
    <dbReference type="NCBI Taxonomy" id="1461250"/>
    <lineage>
        <taxon>Bacteria</taxon>
        <taxon>Bacillati</taxon>
        <taxon>Actinomycetota</taxon>
        <taxon>Actinomycetes</taxon>
        <taxon>Streptosporangiales</taxon>
        <taxon>Streptosporangiaceae</taxon>
        <taxon>Streptosporangium</taxon>
    </lineage>
</organism>
<name>A0ABT9Q9C5_9ACTN</name>